<protein>
    <submittedName>
        <fullName evidence="4">Uncharacterized protein</fullName>
    </submittedName>
</protein>
<comment type="caution">
    <text evidence="4">The sequence shown here is derived from an EMBL/GenBank/DDBJ whole genome shotgun (WGS) entry which is preliminary data.</text>
</comment>
<name>A0A1Y4PF07_LIMRT</name>
<sequence>MMKITGILKSQEIEGNDVLLDFECESNSGSQLKILVSDNQYEKFFAHSAQLNSTWALTLDEVIIKELNCIIFKLKDAKEINSMLYLSKGDYFEPIEKLKSENRKLHEKIESAKKLQDKLQEKLRVLEVGKTTQPAQTSSENSSSNNNDQQESESEPPIKLRNVKKDDNETETSMNDLVSQYEPESDEDLDSTININNYDITTPDKGDFQLKKPTATKTAPEEETVDLGDSSQIDESYQQAEQAKGHDDTDQPADDIDINDYFGGRDDDEGLSL</sequence>
<dbReference type="EMBL" id="MIMV01000033">
    <property type="protein sequence ID" value="OTA92336.1"/>
    <property type="molecule type" value="Genomic_DNA"/>
</dbReference>
<evidence type="ECO:0000313" key="3">
    <source>
        <dbReference type="EMBL" id="OTA92336.1"/>
    </source>
</evidence>
<feature type="region of interest" description="Disordered" evidence="2">
    <location>
        <begin position="130"/>
        <end position="273"/>
    </location>
</feature>
<evidence type="ECO:0000313" key="6">
    <source>
        <dbReference type="Proteomes" id="UP000195868"/>
    </source>
</evidence>
<organism evidence="4 6">
    <name type="scientific">Limosilactobacillus reuteri</name>
    <name type="common">Lactobacillus reuteri</name>
    <dbReference type="NCBI Taxonomy" id="1598"/>
    <lineage>
        <taxon>Bacteria</taxon>
        <taxon>Bacillati</taxon>
        <taxon>Bacillota</taxon>
        <taxon>Bacilli</taxon>
        <taxon>Lactobacillales</taxon>
        <taxon>Lactobacillaceae</taxon>
        <taxon>Limosilactobacillus</taxon>
    </lineage>
</organism>
<reference evidence="4" key="3">
    <citation type="journal article" date="2018" name="BMC Genomics">
        <title>Whole genome sequencing and function prediction of 133 gut anaerobes isolated from chicken caecum in pure cultures.</title>
        <authorList>
            <person name="Medvecky M."/>
            <person name="Cejkova D."/>
            <person name="Polansky O."/>
            <person name="Karasova D."/>
            <person name="Kubasova T."/>
            <person name="Cizek A."/>
            <person name="Rychlik I."/>
        </authorList>
    </citation>
    <scope>NUCLEOTIDE SEQUENCE</scope>
    <source>
        <strain evidence="4">An71</strain>
    </source>
</reference>
<evidence type="ECO:0000313" key="5">
    <source>
        <dbReference type="Proteomes" id="UP000194219"/>
    </source>
</evidence>
<evidence type="ECO:0000313" key="4">
    <source>
        <dbReference type="EMBL" id="OUN50071.1"/>
    </source>
</evidence>
<accession>A0A1Y4PF07</accession>
<evidence type="ECO:0000256" key="1">
    <source>
        <dbReference type="SAM" id="Coils"/>
    </source>
</evidence>
<feature type="compositionally biased region" description="Polar residues" evidence="2">
    <location>
        <begin position="229"/>
        <end position="241"/>
    </location>
</feature>
<keyword evidence="1" id="KW-0175">Coiled coil</keyword>
<dbReference type="Proteomes" id="UP000194219">
    <property type="component" value="Unassembled WGS sequence"/>
</dbReference>
<dbReference type="Proteomes" id="UP000195868">
    <property type="component" value="Unassembled WGS sequence"/>
</dbReference>
<feature type="compositionally biased region" description="Polar residues" evidence="2">
    <location>
        <begin position="191"/>
        <end position="200"/>
    </location>
</feature>
<feature type="coiled-coil region" evidence="1">
    <location>
        <begin position="95"/>
        <end position="129"/>
    </location>
</feature>
<evidence type="ECO:0000256" key="2">
    <source>
        <dbReference type="SAM" id="MobiDB-lite"/>
    </source>
</evidence>
<dbReference type="EMBL" id="NFHN01000003">
    <property type="protein sequence ID" value="OUN50071.1"/>
    <property type="molecule type" value="Genomic_DNA"/>
</dbReference>
<proteinExistence type="predicted"/>
<dbReference type="AlphaFoldDB" id="A0A1Y4PF07"/>
<reference evidence="3 5" key="1">
    <citation type="submission" date="2016-09" db="EMBL/GenBank/DDBJ databases">
        <title>Lactobacillus reuteri KLR3006, genome sequencing and assembly.</title>
        <authorList>
            <person name="Lee J.-Y."/>
            <person name="Kim E.B."/>
            <person name="Choi Y.-J."/>
        </authorList>
    </citation>
    <scope>NUCLEOTIDE SEQUENCE [LARGE SCALE GENOMIC DNA]</scope>
    <source>
        <strain evidence="3 5">KLR3006</strain>
    </source>
</reference>
<feature type="compositionally biased region" description="Low complexity" evidence="2">
    <location>
        <begin position="138"/>
        <end position="149"/>
    </location>
</feature>
<dbReference type="RefSeq" id="WP_086118114.1">
    <property type="nucleotide sequence ID" value="NZ_CP065330.1"/>
</dbReference>
<reference evidence="6" key="2">
    <citation type="submission" date="2017-04" db="EMBL/GenBank/DDBJ databases">
        <title>Function of individual gut microbiota members based on whole genome sequencing of pure cultures obtained from chicken caecum.</title>
        <authorList>
            <person name="Medvecky M."/>
            <person name="Cejkova D."/>
            <person name="Polansky O."/>
            <person name="Karasova D."/>
            <person name="Kubasova T."/>
            <person name="Cizek A."/>
            <person name="Rychlik I."/>
        </authorList>
    </citation>
    <scope>NUCLEOTIDE SEQUENCE [LARGE SCALE GENOMIC DNA]</scope>
    <source>
        <strain evidence="6">An71</strain>
    </source>
</reference>
<gene>
    <name evidence="4" type="ORF">B5G22_01505</name>
    <name evidence="3" type="ORF">BHL83_02955</name>
</gene>